<dbReference type="OrthoDB" id="9807403at2"/>
<evidence type="ECO:0000256" key="2">
    <source>
        <dbReference type="ARBA" id="ARBA00022490"/>
    </source>
</evidence>
<protein>
    <recommendedName>
        <fullName evidence="8">tRNA(Ile)-lysidine synthase</fullName>
        <ecNumber evidence="8">6.3.4.19</ecNumber>
    </recommendedName>
    <alternativeName>
        <fullName evidence="8">tRNA(Ile)-2-lysyl-cytidine synthase</fullName>
    </alternativeName>
    <alternativeName>
        <fullName evidence="8">tRNA(Ile)-lysidine synthetase</fullName>
    </alternativeName>
</protein>
<evidence type="ECO:0000256" key="8">
    <source>
        <dbReference type="HAMAP-Rule" id="MF_01161"/>
    </source>
</evidence>
<evidence type="ECO:0000256" key="4">
    <source>
        <dbReference type="ARBA" id="ARBA00022694"/>
    </source>
</evidence>
<evidence type="ECO:0000259" key="9">
    <source>
        <dbReference type="SMART" id="SM00977"/>
    </source>
</evidence>
<gene>
    <name evidence="8" type="primary">tilS</name>
    <name evidence="10" type="ORF">Bcop_2266</name>
</gene>
<dbReference type="Pfam" id="PF11734">
    <property type="entry name" value="TilS_C"/>
    <property type="match status" value="1"/>
</dbReference>
<keyword evidence="6 8" id="KW-0067">ATP-binding</keyword>
<feature type="binding site" evidence="8">
    <location>
        <begin position="27"/>
        <end position="32"/>
    </location>
    <ligand>
        <name>ATP</name>
        <dbReference type="ChEBI" id="CHEBI:30616"/>
    </ligand>
</feature>
<feature type="domain" description="Lysidine-tRNA(Ile) synthetase C-terminal" evidence="9">
    <location>
        <begin position="352"/>
        <end position="424"/>
    </location>
</feature>
<dbReference type="EC" id="6.3.4.19" evidence="8"/>
<dbReference type="eggNOG" id="COG0037">
    <property type="taxonomic scope" value="Bacteria"/>
</dbReference>
<dbReference type="EMBL" id="CM001167">
    <property type="protein sequence ID" value="EGJ72427.1"/>
    <property type="molecule type" value="Genomic_DNA"/>
</dbReference>
<dbReference type="SUPFAM" id="SSF52402">
    <property type="entry name" value="Adenine nucleotide alpha hydrolases-like"/>
    <property type="match status" value="1"/>
</dbReference>
<organism evidence="10 11">
    <name type="scientific">Bacteroides coprosuis DSM 18011</name>
    <dbReference type="NCBI Taxonomy" id="679937"/>
    <lineage>
        <taxon>Bacteria</taxon>
        <taxon>Pseudomonadati</taxon>
        <taxon>Bacteroidota</taxon>
        <taxon>Bacteroidia</taxon>
        <taxon>Bacteroidales</taxon>
        <taxon>Bacteroidaceae</taxon>
        <taxon>Bacteroides</taxon>
    </lineage>
</organism>
<name>F3ZUH9_9BACE</name>
<dbReference type="SMART" id="SM00977">
    <property type="entry name" value="TilS_C"/>
    <property type="match status" value="1"/>
</dbReference>
<dbReference type="PANTHER" id="PTHR43033:SF1">
    <property type="entry name" value="TRNA(ILE)-LYSIDINE SYNTHASE-RELATED"/>
    <property type="match status" value="1"/>
</dbReference>
<keyword evidence="5 8" id="KW-0547">Nucleotide-binding</keyword>
<evidence type="ECO:0000313" key="11">
    <source>
        <dbReference type="Proteomes" id="UP000018439"/>
    </source>
</evidence>
<dbReference type="InterPro" id="IPR012094">
    <property type="entry name" value="tRNA_Ile_lys_synt"/>
</dbReference>
<evidence type="ECO:0000256" key="5">
    <source>
        <dbReference type="ARBA" id="ARBA00022741"/>
    </source>
</evidence>
<sequence>MIEEIVTKYIKDKNLFTKADKIIVGLSGGADSVALLILLKDLGYSCIAAHCNFHLRGEEADRDEDFVVQLCKKLDIKLRSTHFDTYKYAADHKLSIEMAARELRYNWFERLCKEENATKVAIAHHRDDNVETLLLNLIRGAGLKGLTGIQPKNGNIVRPLLTISRKEIVFFLQSRQQDFVTDSTNLEDEFARNKVRLNIIPTMEQINSACLNNIQNTIEYLNQVQLIYTQSISNSINRVKSENIIDGGKLLKEVSPETILYEICYPLGFNSKQIQDIFESISSNESKEFHSEQYYLIKNRDRIIIYSKETDHKECIKPQLQYTIKVIDKDFKIPRTKEYAVFDADLINIESLSIRKWEQGDSFIPFGMTGRKNLSDFFTDNKFTLEEKENQWLLIHNQDIIWIIGQRTDNRYRVTKESKRALIISQKAKKG</sequence>
<evidence type="ECO:0000256" key="6">
    <source>
        <dbReference type="ARBA" id="ARBA00022840"/>
    </source>
</evidence>
<keyword evidence="2 8" id="KW-0963">Cytoplasm</keyword>
<dbReference type="InterPro" id="IPR012796">
    <property type="entry name" value="Lysidine-tRNA-synth_C"/>
</dbReference>
<comment type="similarity">
    <text evidence="8">Belongs to the tRNA(Ile)-lysidine synthase family.</text>
</comment>
<dbReference type="GO" id="GO:0006400">
    <property type="term" value="P:tRNA modification"/>
    <property type="evidence" value="ECO:0007669"/>
    <property type="project" value="UniProtKB-UniRule"/>
</dbReference>
<keyword evidence="4 8" id="KW-0819">tRNA processing</keyword>
<accession>F3ZUH9</accession>
<dbReference type="Pfam" id="PF01171">
    <property type="entry name" value="ATP_bind_3"/>
    <property type="match status" value="1"/>
</dbReference>
<dbReference type="PANTHER" id="PTHR43033">
    <property type="entry name" value="TRNA(ILE)-LYSIDINE SYNTHASE-RELATED"/>
    <property type="match status" value="1"/>
</dbReference>
<comment type="catalytic activity">
    <reaction evidence="7 8">
        <text>cytidine(34) in tRNA(Ile2) + L-lysine + ATP = lysidine(34) in tRNA(Ile2) + AMP + diphosphate + H(+)</text>
        <dbReference type="Rhea" id="RHEA:43744"/>
        <dbReference type="Rhea" id="RHEA-COMP:10625"/>
        <dbReference type="Rhea" id="RHEA-COMP:10670"/>
        <dbReference type="ChEBI" id="CHEBI:15378"/>
        <dbReference type="ChEBI" id="CHEBI:30616"/>
        <dbReference type="ChEBI" id="CHEBI:32551"/>
        <dbReference type="ChEBI" id="CHEBI:33019"/>
        <dbReference type="ChEBI" id="CHEBI:82748"/>
        <dbReference type="ChEBI" id="CHEBI:83665"/>
        <dbReference type="ChEBI" id="CHEBI:456215"/>
        <dbReference type="EC" id="6.3.4.19"/>
    </reaction>
</comment>
<dbReference type="GO" id="GO:0032267">
    <property type="term" value="F:tRNA(Ile)-lysidine synthase activity"/>
    <property type="evidence" value="ECO:0007669"/>
    <property type="project" value="UniProtKB-EC"/>
</dbReference>
<evidence type="ECO:0000256" key="1">
    <source>
        <dbReference type="ARBA" id="ARBA00004496"/>
    </source>
</evidence>
<comment type="subcellular location">
    <subcellularLocation>
        <location evidence="1 8">Cytoplasm</location>
    </subcellularLocation>
</comment>
<dbReference type="GO" id="GO:0005524">
    <property type="term" value="F:ATP binding"/>
    <property type="evidence" value="ECO:0007669"/>
    <property type="project" value="UniProtKB-UniRule"/>
</dbReference>
<evidence type="ECO:0000313" key="10">
    <source>
        <dbReference type="EMBL" id="EGJ72427.1"/>
    </source>
</evidence>
<reference evidence="10 11" key="1">
    <citation type="journal article" date="2011" name="Stand. Genomic Sci.">
        <title>Non-contiguous finished genome sequence of Bacteroides coprosuis type strain (PC139).</title>
        <authorList>
            <person name="Land M."/>
            <person name="Held B."/>
            <person name="Gronow S."/>
            <person name="Abt B."/>
            <person name="Lucas S."/>
            <person name="Del Rio T.G."/>
            <person name="Nolan M."/>
            <person name="Tice H."/>
            <person name="Cheng J.F."/>
            <person name="Pitluck S."/>
            <person name="Liolios K."/>
            <person name="Pagani I."/>
            <person name="Ivanova N."/>
            <person name="Mavromatis K."/>
            <person name="Mikhailova N."/>
            <person name="Pati A."/>
            <person name="Tapia R."/>
            <person name="Han C."/>
            <person name="Goodwin L."/>
            <person name="Chen A."/>
            <person name="Palaniappan K."/>
            <person name="Hauser L."/>
            <person name="Brambilla E.M."/>
            <person name="Rohde M."/>
            <person name="Goker M."/>
            <person name="Detter J.C."/>
            <person name="Woyke T."/>
            <person name="Bristow J."/>
            <person name="Eisen J.A."/>
            <person name="Markowitz V."/>
            <person name="Hugenholtz P."/>
            <person name="Kyrpides N.C."/>
            <person name="Klenk H.P."/>
            <person name="Lapidus A."/>
        </authorList>
    </citation>
    <scope>NUCLEOTIDE SEQUENCE</scope>
    <source>
        <strain evidence="10 11">DSM 18011</strain>
    </source>
</reference>
<evidence type="ECO:0000256" key="7">
    <source>
        <dbReference type="ARBA" id="ARBA00048539"/>
    </source>
</evidence>
<dbReference type="InterPro" id="IPR012795">
    <property type="entry name" value="tRNA_Ile_lys_synt_N"/>
</dbReference>
<keyword evidence="3 8" id="KW-0436">Ligase</keyword>
<comment type="function">
    <text evidence="8">Ligates lysine onto the cytidine present at position 34 of the AUA codon-specific tRNA(Ile) that contains the anticodon CAU, in an ATP-dependent manner. Cytidine is converted to lysidine, thus changing the amino acid specificity of the tRNA from methionine to isoleucine.</text>
</comment>
<evidence type="ECO:0000256" key="3">
    <source>
        <dbReference type="ARBA" id="ARBA00022598"/>
    </source>
</evidence>
<dbReference type="HOGENOM" id="CLU_018869_0_1_10"/>
<dbReference type="CDD" id="cd01992">
    <property type="entry name" value="TilS_N"/>
    <property type="match status" value="1"/>
</dbReference>
<dbReference type="InterPro" id="IPR011063">
    <property type="entry name" value="TilS/TtcA_N"/>
</dbReference>
<dbReference type="STRING" id="679937.Bcop_2266"/>
<keyword evidence="11" id="KW-1185">Reference proteome</keyword>
<dbReference type="GO" id="GO:0005737">
    <property type="term" value="C:cytoplasm"/>
    <property type="evidence" value="ECO:0007669"/>
    <property type="project" value="UniProtKB-SubCell"/>
</dbReference>
<proteinExistence type="inferred from homology"/>
<dbReference type="NCBIfam" id="TIGR02433">
    <property type="entry name" value="lysidine_TilS_C"/>
    <property type="match status" value="1"/>
</dbReference>
<dbReference type="SUPFAM" id="SSF56037">
    <property type="entry name" value="PheT/TilS domain"/>
    <property type="match status" value="1"/>
</dbReference>
<comment type="domain">
    <text evidence="8">The N-terminal region contains the highly conserved SGGXDS motif, predicted to be a P-loop motif involved in ATP binding.</text>
</comment>
<dbReference type="Gene3D" id="3.40.50.620">
    <property type="entry name" value="HUPs"/>
    <property type="match status" value="1"/>
</dbReference>
<dbReference type="HAMAP" id="MF_01161">
    <property type="entry name" value="tRNA_Ile_lys_synt"/>
    <property type="match status" value="1"/>
</dbReference>
<dbReference type="NCBIfam" id="TIGR02432">
    <property type="entry name" value="lysidine_TilS_N"/>
    <property type="match status" value="1"/>
</dbReference>
<dbReference type="InterPro" id="IPR014729">
    <property type="entry name" value="Rossmann-like_a/b/a_fold"/>
</dbReference>
<dbReference type="AlphaFoldDB" id="F3ZUH9"/>
<dbReference type="Proteomes" id="UP000018439">
    <property type="component" value="Chromosome"/>
</dbReference>